<feature type="compositionally biased region" description="Polar residues" evidence="2">
    <location>
        <begin position="1070"/>
        <end position="1094"/>
    </location>
</feature>
<evidence type="ECO:0000256" key="2">
    <source>
        <dbReference type="SAM" id="MobiDB-lite"/>
    </source>
</evidence>
<evidence type="ECO:0000259" key="4">
    <source>
        <dbReference type="Pfam" id="PF07993"/>
    </source>
</evidence>
<comment type="subcellular location">
    <subcellularLocation>
        <location evidence="1">Endomembrane system</location>
        <topology evidence="1">Peripheral membrane protein</topology>
    </subcellularLocation>
</comment>
<dbReference type="InterPro" id="IPR022284">
    <property type="entry name" value="GPAT/DHAPAT"/>
</dbReference>
<dbReference type="InterPro" id="IPR036291">
    <property type="entry name" value="NAD(P)-bd_dom_sf"/>
</dbReference>
<dbReference type="GO" id="GO:0006631">
    <property type="term" value="P:fatty acid metabolic process"/>
    <property type="evidence" value="ECO:0007669"/>
    <property type="project" value="TreeGrafter"/>
</dbReference>
<accession>A0A1X2GF57</accession>
<name>A0A1X2GF57_9FUNG</name>
<evidence type="ECO:0008006" key="8">
    <source>
        <dbReference type="Google" id="ProtNLM"/>
    </source>
</evidence>
<dbReference type="EMBL" id="MCGT01000018">
    <property type="protein sequence ID" value="ORX52383.1"/>
    <property type="molecule type" value="Genomic_DNA"/>
</dbReference>
<feature type="compositionally biased region" description="Low complexity" evidence="2">
    <location>
        <begin position="965"/>
        <end position="1006"/>
    </location>
</feature>
<feature type="domain" description="Phospholipid/glycerol acyltransferase" evidence="3">
    <location>
        <begin position="838"/>
        <end position="961"/>
    </location>
</feature>
<evidence type="ECO:0000256" key="1">
    <source>
        <dbReference type="ARBA" id="ARBA00004184"/>
    </source>
</evidence>
<evidence type="ECO:0000259" key="5">
    <source>
        <dbReference type="Pfam" id="PF19277"/>
    </source>
</evidence>
<keyword evidence="7" id="KW-1185">Reference proteome</keyword>
<dbReference type="GO" id="GO:0031966">
    <property type="term" value="C:mitochondrial membrane"/>
    <property type="evidence" value="ECO:0007669"/>
    <property type="project" value="TreeGrafter"/>
</dbReference>
<dbReference type="PANTHER" id="PTHR12563:SF17">
    <property type="entry name" value="DIHYDROXYACETONE PHOSPHATE ACYLTRANSFERASE"/>
    <property type="match status" value="1"/>
</dbReference>
<feature type="region of interest" description="Disordered" evidence="2">
    <location>
        <begin position="965"/>
        <end position="1014"/>
    </location>
</feature>
<dbReference type="Gene3D" id="3.40.50.720">
    <property type="entry name" value="NAD(P)-binding Rossmann-like Domain"/>
    <property type="match status" value="1"/>
</dbReference>
<dbReference type="Pfam" id="PF19277">
    <property type="entry name" value="GPAT_C"/>
    <property type="match status" value="1"/>
</dbReference>
<feature type="region of interest" description="Disordered" evidence="2">
    <location>
        <begin position="515"/>
        <end position="549"/>
    </location>
</feature>
<evidence type="ECO:0000313" key="7">
    <source>
        <dbReference type="Proteomes" id="UP000242146"/>
    </source>
</evidence>
<dbReference type="GO" id="GO:0004366">
    <property type="term" value="F:glycerol-3-phosphate O-acyltransferase activity"/>
    <property type="evidence" value="ECO:0007669"/>
    <property type="project" value="TreeGrafter"/>
</dbReference>
<feature type="region of interest" description="Disordered" evidence="2">
    <location>
        <begin position="392"/>
        <end position="426"/>
    </location>
</feature>
<dbReference type="STRING" id="101127.A0A1X2GF57"/>
<gene>
    <name evidence="6" type="ORF">DM01DRAFT_1306806</name>
</gene>
<dbReference type="Pfam" id="PF01553">
    <property type="entry name" value="Acyltransferase"/>
    <property type="match status" value="1"/>
</dbReference>
<organism evidence="6 7">
    <name type="scientific">Hesseltinella vesiculosa</name>
    <dbReference type="NCBI Taxonomy" id="101127"/>
    <lineage>
        <taxon>Eukaryota</taxon>
        <taxon>Fungi</taxon>
        <taxon>Fungi incertae sedis</taxon>
        <taxon>Mucoromycota</taxon>
        <taxon>Mucoromycotina</taxon>
        <taxon>Mucoromycetes</taxon>
        <taxon>Mucorales</taxon>
        <taxon>Cunninghamellaceae</taxon>
        <taxon>Hesseltinella</taxon>
    </lineage>
</organism>
<dbReference type="InterPro" id="IPR002123">
    <property type="entry name" value="Plipid/glycerol_acylTrfase"/>
</dbReference>
<evidence type="ECO:0000313" key="6">
    <source>
        <dbReference type="EMBL" id="ORX52383.1"/>
    </source>
</evidence>
<dbReference type="OrthoDB" id="429813at2759"/>
<dbReference type="SUPFAM" id="SSF51735">
    <property type="entry name" value="NAD(P)-binding Rossmann-fold domains"/>
    <property type="match status" value="1"/>
</dbReference>
<dbReference type="GO" id="GO:0008654">
    <property type="term" value="P:phospholipid biosynthetic process"/>
    <property type="evidence" value="ECO:0007669"/>
    <property type="project" value="TreeGrafter"/>
</dbReference>
<dbReference type="InterPro" id="IPR013120">
    <property type="entry name" value="FAR_NAD-bd"/>
</dbReference>
<dbReference type="InterPro" id="IPR045520">
    <property type="entry name" value="GPAT/DHAPAT_C"/>
</dbReference>
<reference evidence="6 7" key="1">
    <citation type="submission" date="2016-07" db="EMBL/GenBank/DDBJ databases">
        <title>Pervasive Adenine N6-methylation of Active Genes in Fungi.</title>
        <authorList>
            <consortium name="DOE Joint Genome Institute"/>
            <person name="Mondo S.J."/>
            <person name="Dannebaum R.O."/>
            <person name="Kuo R.C."/>
            <person name="Labutti K."/>
            <person name="Haridas S."/>
            <person name="Kuo A."/>
            <person name="Salamov A."/>
            <person name="Ahrendt S.R."/>
            <person name="Lipzen A."/>
            <person name="Sullivan W."/>
            <person name="Andreopoulos W.B."/>
            <person name="Clum A."/>
            <person name="Lindquist E."/>
            <person name="Daum C."/>
            <person name="Ramamoorthy G.K."/>
            <person name="Gryganskyi A."/>
            <person name="Culley D."/>
            <person name="Magnuson J.K."/>
            <person name="James T.Y."/>
            <person name="O'Malley M.A."/>
            <person name="Stajich J.E."/>
            <person name="Spatafora J.W."/>
            <person name="Visel A."/>
            <person name="Grigoriev I.V."/>
        </authorList>
    </citation>
    <scope>NUCLEOTIDE SEQUENCE [LARGE SCALE GENOMIC DNA]</scope>
    <source>
        <strain evidence="6 7">NRRL 3301</strain>
    </source>
</reference>
<protein>
    <recommendedName>
        <fullName evidence="8">Fatty acyl-CoA reductase</fullName>
    </recommendedName>
</protein>
<dbReference type="GO" id="GO:0006072">
    <property type="term" value="P:glycerol-3-phosphate metabolic process"/>
    <property type="evidence" value="ECO:0007669"/>
    <property type="project" value="TreeGrafter"/>
</dbReference>
<dbReference type="Proteomes" id="UP000242146">
    <property type="component" value="Unassembled WGS sequence"/>
</dbReference>
<feature type="domain" description="Thioester reductase (TE)" evidence="4">
    <location>
        <begin position="89"/>
        <end position="380"/>
    </location>
</feature>
<dbReference type="GO" id="GO:0012505">
    <property type="term" value="C:endomembrane system"/>
    <property type="evidence" value="ECO:0007669"/>
    <property type="project" value="UniProtKB-SubCell"/>
</dbReference>
<sequence>MTVPEGVPTISITTPDLESKDLVLSSPLSAAPPSPTLFEVVNNIDVVPDVDLDQGPLPAAALDEGSEDQRAPIEARGIRTFYQDKGILITGATGFLGKALLWKLLSSLHQHFDKIYLLLRISSSQRRFSNPNIRLQDDILSDKAFIDLRRTLGADRFDSLVQDKLVPLTGDLQEPSLGLSEDNHAMLIKHVNVIFHCGANTDSFDLDIAVKTNALGTANVLQLANECGSLASFIHLSPLQTYGATSVPPTKLGALPLDTTPEDLLHAILTASSDDLPALTSEIQTLYTNAITFSKALAEHLLTSDVGKKQQSGFQQFPISILRLAPLGPSISEPLQAWADDVNGINGVLLLTGKGSRVIDTGHGEIPADVLPVDVAVRAMLTTAATIQSPSLTSFKLPETDKPNALDDQSEDQQDKNQQQPQPDLAQRQSIIGSRFPVILPVSTLDCGAITWRQAYEGIRWYWNRTSSSTQLAPASSYFTASAQGLSRARTMMNSIRSAASGYMGSNVITRTSLGNAASTSAPSNGSGDGRRSPRPTSSPRHSHRASRYVDKAARLAPGVMRSFHPQLKLALGQDQPTSPMVHLRSLYLSPPTPHGTDQQDQEDDFDNMVRDFDPLTLLESGEAGAWFWTQYFINASYGVDYYVAATPHVRLPLPGPAWSCALLFNIESSDSDILNVMDRQVRSEMYSPDQVSKRTTRMVEHLKQLLVQDDHSATASDHPIWLRDMDDCLEDWSQDTSIVQSIDHDRRLILGKWKKKVGNNDDAVKVVVLNDKRVNQAILQITQKAGVPRQTAVNEALRILMRMSERTQLGFVWFVGSFLKSFFDSMFDSIRVNEDQLRNLRHAILGKRVVYVPIAKSVLDPLLVWFFAIRYHLPVPALVCDEAMAQLGPISDIYRLAGAYYLKREKNKRSPLNSAVTAAYTQVLLREHGALSVCFERTRSRTGKLQDAFDDGLIEMIMESTLQSNQSRSSAVQQQQQQQQQQHASSSPPESPVSPATPASATMSMDSSTGVPRKAHRDIVLVPVNVTYENVPELPFLIDQVLDQQQSPRPGPSASHSLPPQHMGPPSTLPRSATMTSSHSSAPSYYNGQTSPSGAPLPSNVLRPSQSMDRRNGVAEAPKKYGRVHLGLGDVVSVQDVAHSHTGLDDPSLAKVVTHRVQQAQRRALIVTPVSLVCAIVLYGRAVGGVCLGKIKEFLAWLHTETIQRNYASDWQDGEDLDAIVMNAFRLINDTKNLIIEGKTMTDDTNIRVNDHADNIMALSYYANQMVEPFLLDAFFAVVYLSFTEDQADGDEFVDRLRFLMQLLEKEFVMLSDMDTILPEVMKKYEAQQVLRKTEDGQNYQFLVTMEKSPVQYERLMLLASLIYPTIDNYWITSCSLSALERVPTLPRSIVPLLSQWIATHLITGRRTIYREVLSTESSRTAIDVFMAMGFLSEFPAKQKLTPDAQILLHELKIPTSETLIELTGQNSDGGNTPVSAGDPQGMMKALLAQIEMNRANSNMADLCQQIDSYRLGAASQRESFQNAQVFQKCLKQIKGIIQVDTTFAQKRNVQLSDLEDSVVQLVYALRVNNSGSYDKQSRALRRISEAYNLK</sequence>
<proteinExistence type="predicted"/>
<dbReference type="GO" id="GO:0019432">
    <property type="term" value="P:triglyceride biosynthetic process"/>
    <property type="evidence" value="ECO:0007669"/>
    <property type="project" value="TreeGrafter"/>
</dbReference>
<dbReference type="PANTHER" id="PTHR12563">
    <property type="entry name" value="GLYCEROL-3-PHOSPHATE ACYLTRANSFERASE"/>
    <property type="match status" value="1"/>
</dbReference>
<dbReference type="Pfam" id="PF07993">
    <property type="entry name" value="NAD_binding_4"/>
    <property type="match status" value="1"/>
</dbReference>
<evidence type="ECO:0000259" key="3">
    <source>
        <dbReference type="Pfam" id="PF01553"/>
    </source>
</evidence>
<feature type="domain" description="GPAT/DHAPAT C-terminal" evidence="5">
    <location>
        <begin position="1120"/>
        <end position="1434"/>
    </location>
</feature>
<feature type="compositionally biased region" description="Polar residues" evidence="2">
    <location>
        <begin position="1045"/>
        <end position="1059"/>
    </location>
</feature>
<comment type="caution">
    <text evidence="6">The sequence shown here is derived from an EMBL/GenBank/DDBJ whole genome shotgun (WGS) entry which is preliminary data.</text>
</comment>
<feature type="region of interest" description="Disordered" evidence="2">
    <location>
        <begin position="1045"/>
        <end position="1113"/>
    </location>
</feature>